<dbReference type="AlphaFoldDB" id="A0A399JF84"/>
<gene>
    <name evidence="1" type="ORF">DWB68_04635</name>
</gene>
<dbReference type="Proteomes" id="UP000265419">
    <property type="component" value="Unassembled WGS sequence"/>
</dbReference>
<proteinExistence type="predicted"/>
<protein>
    <recommendedName>
        <fullName evidence="3">Excalibur calcium-binding domain-containing protein</fullName>
    </recommendedName>
</protein>
<evidence type="ECO:0000313" key="2">
    <source>
        <dbReference type="Proteomes" id="UP000265419"/>
    </source>
</evidence>
<comment type="caution">
    <text evidence="1">The sequence shown here is derived from an EMBL/GenBank/DDBJ whole genome shotgun (WGS) entry which is preliminary data.</text>
</comment>
<evidence type="ECO:0000313" key="1">
    <source>
        <dbReference type="EMBL" id="RII42839.1"/>
    </source>
</evidence>
<evidence type="ECO:0008006" key="3">
    <source>
        <dbReference type="Google" id="ProtNLM"/>
    </source>
</evidence>
<accession>A0A399JF84</accession>
<dbReference type="RefSeq" id="WP_119423984.1">
    <property type="nucleotide sequence ID" value="NZ_QQXK01000007.1"/>
</dbReference>
<sequence>MAPEDVLGSERGTGGCLKEYGQTGQCLPSVPPSQAEHVSQMLAAGQDPSAMTHPYRCTEVRTMFATGLIVRVSGVDPQGLDRNGDGVACGRGDGDA</sequence>
<dbReference type="EMBL" id="QQXK01000007">
    <property type="protein sequence ID" value="RII42839.1"/>
    <property type="molecule type" value="Genomic_DNA"/>
</dbReference>
<keyword evidence="2" id="KW-1185">Reference proteome</keyword>
<organism evidence="1 2">
    <name type="scientific">Galactobacter valiniphilus</name>
    <dbReference type="NCBI Taxonomy" id="2676122"/>
    <lineage>
        <taxon>Bacteria</taxon>
        <taxon>Bacillati</taxon>
        <taxon>Actinomycetota</taxon>
        <taxon>Actinomycetes</taxon>
        <taxon>Micrococcales</taxon>
        <taxon>Micrococcaceae</taxon>
        <taxon>Galactobacter</taxon>
    </lineage>
</organism>
<name>A0A399JF84_9MICC</name>
<reference evidence="1 2" key="1">
    <citation type="submission" date="2018-07" db="EMBL/GenBank/DDBJ databases">
        <title>Arthrobacter sp. nov., isolated from raw cow's milk with high bacterial count.</title>
        <authorList>
            <person name="Hahne J."/>
            <person name="Isele D."/>
            <person name="Lipski A."/>
        </authorList>
    </citation>
    <scope>NUCLEOTIDE SEQUENCE [LARGE SCALE GENOMIC DNA]</scope>
    <source>
        <strain evidence="1 2">JZ R-35</strain>
    </source>
</reference>